<dbReference type="GO" id="GO:0016020">
    <property type="term" value="C:membrane"/>
    <property type="evidence" value="ECO:0007669"/>
    <property type="project" value="UniProtKB-SubCell"/>
</dbReference>
<evidence type="ECO:0000259" key="5">
    <source>
        <dbReference type="PROSITE" id="PS50026"/>
    </source>
</evidence>
<organism evidence="6 7">
    <name type="scientific">Meloidogyne javanica</name>
    <name type="common">Root-knot nematode worm</name>
    <dbReference type="NCBI Taxonomy" id="6303"/>
    <lineage>
        <taxon>Eukaryota</taxon>
        <taxon>Metazoa</taxon>
        <taxon>Ecdysozoa</taxon>
        <taxon>Nematoda</taxon>
        <taxon>Chromadorea</taxon>
        <taxon>Rhabditida</taxon>
        <taxon>Tylenchina</taxon>
        <taxon>Tylenchomorpha</taxon>
        <taxon>Tylenchoidea</taxon>
        <taxon>Meloidogynidae</taxon>
        <taxon>Meloidogyninae</taxon>
        <taxon>Meloidogyne</taxon>
        <taxon>Meloidogyne incognita group</taxon>
    </lineage>
</organism>
<dbReference type="Pfam" id="PF00054">
    <property type="entry name" value="Laminin_G_1"/>
    <property type="match status" value="1"/>
</dbReference>
<dbReference type="InterPro" id="IPR001791">
    <property type="entry name" value="Laminin_G"/>
</dbReference>
<dbReference type="Gene3D" id="2.60.120.200">
    <property type="match status" value="1"/>
</dbReference>
<dbReference type="PANTHER" id="PTHR15036:SF85">
    <property type="entry name" value="SP2353, ISOFORM A"/>
    <property type="match status" value="1"/>
</dbReference>
<name>A0A915MKN1_MELJA</name>
<dbReference type="PROSITE" id="PS50025">
    <property type="entry name" value="LAM_G_DOMAIN"/>
    <property type="match status" value="2"/>
</dbReference>
<dbReference type="InterPro" id="IPR000742">
    <property type="entry name" value="EGF"/>
</dbReference>
<evidence type="ECO:0000256" key="2">
    <source>
        <dbReference type="PROSITE-ProRule" id="PRU00076"/>
    </source>
</evidence>
<evidence type="ECO:0000313" key="7">
    <source>
        <dbReference type="WBParaSite" id="scaffold4492_cov178.g8231"/>
    </source>
</evidence>
<evidence type="ECO:0000313" key="6">
    <source>
        <dbReference type="Proteomes" id="UP000887561"/>
    </source>
</evidence>
<dbReference type="PANTHER" id="PTHR15036">
    <property type="entry name" value="PIKACHURIN-LIKE PROTEIN"/>
    <property type="match status" value="1"/>
</dbReference>
<evidence type="ECO:0000256" key="3">
    <source>
        <dbReference type="SAM" id="MobiDB-lite"/>
    </source>
</evidence>
<feature type="disulfide bond" evidence="2">
    <location>
        <begin position="322"/>
        <end position="331"/>
    </location>
</feature>
<feature type="region of interest" description="Disordered" evidence="3">
    <location>
        <begin position="103"/>
        <end position="138"/>
    </location>
</feature>
<comment type="caution">
    <text evidence="2">Lacks conserved residue(s) required for the propagation of feature annotation.</text>
</comment>
<keyword evidence="2" id="KW-0245">EGF-like domain</keyword>
<dbReference type="PROSITE" id="PS00022">
    <property type="entry name" value="EGF_1"/>
    <property type="match status" value="1"/>
</dbReference>
<feature type="domain" description="Laminin G" evidence="4">
    <location>
        <begin position="1"/>
        <end position="100"/>
    </location>
</feature>
<evidence type="ECO:0000256" key="1">
    <source>
        <dbReference type="ARBA" id="ARBA00023157"/>
    </source>
</evidence>
<dbReference type="PROSITE" id="PS50026">
    <property type="entry name" value="EGF_3"/>
    <property type="match status" value="1"/>
</dbReference>
<sequence>MLIRLEKLGTDEVGLLVDGRPKGTWKLPSLKYPEQSSGIFLLLGGLLPQQRNKEYRNSVQLDEVLPFYGCLSELSVNGNLVGLKDLIDKKNSIAVNLNRCQVKTEEGKEEEKEEEEREEEEEEEREETTTTSPPSITLPYIPVVTDVTEDPLLEVKDVGYREQEVKSEEDKYEPEFVEASVKPPNPGIMLDTLSPDPLPTVIKETQTPEAIYSTIQMGNEESTLSPLTEESEEDEDELTTLMPAPSVILSKYTMPHIETSTDQMPATIIYSTEGKPLVTVDHQKETLEELEQKIFRGLCDQKTCGIHGSCEEINSTHVTCHCRDFWAGQECEEFQPLEYAAGFDGSAFVVFSSEEFPHMISDLEEVIQFKLRTRARYGLIFWQGQHPSLDRREGTEQFGEDFLAISLLGGHLSFTYELGGGAAQLISKRPVNDGKTHLVNLIDF</sequence>
<dbReference type="InterPro" id="IPR013320">
    <property type="entry name" value="ConA-like_dom_sf"/>
</dbReference>
<feature type="domain" description="Laminin G" evidence="4">
    <location>
        <begin position="338"/>
        <end position="444"/>
    </location>
</feature>
<reference evidence="7" key="1">
    <citation type="submission" date="2022-11" db="UniProtKB">
        <authorList>
            <consortium name="WormBaseParasite"/>
        </authorList>
    </citation>
    <scope>IDENTIFICATION</scope>
</reference>
<protein>
    <submittedName>
        <fullName evidence="7">Uncharacterized protein</fullName>
    </submittedName>
</protein>
<feature type="compositionally biased region" description="Acidic residues" evidence="3">
    <location>
        <begin position="111"/>
        <end position="126"/>
    </location>
</feature>
<dbReference type="Proteomes" id="UP000887561">
    <property type="component" value="Unplaced"/>
</dbReference>
<accession>A0A915MKN1</accession>
<evidence type="ECO:0000259" key="4">
    <source>
        <dbReference type="PROSITE" id="PS50025"/>
    </source>
</evidence>
<dbReference type="InterPro" id="IPR050372">
    <property type="entry name" value="Neurexin-related_CASP"/>
</dbReference>
<dbReference type="CDD" id="cd00110">
    <property type="entry name" value="LamG"/>
    <property type="match status" value="1"/>
</dbReference>
<dbReference type="SUPFAM" id="SSF49899">
    <property type="entry name" value="Concanavalin A-like lectins/glucanases"/>
    <property type="match status" value="1"/>
</dbReference>
<keyword evidence="1 2" id="KW-1015">Disulfide bond</keyword>
<dbReference type="WBParaSite" id="scaffold4492_cov178.g8231">
    <property type="protein sequence ID" value="scaffold4492_cov178.g8231"/>
    <property type="gene ID" value="scaffold4492_cov178.g8231"/>
</dbReference>
<keyword evidence="6" id="KW-1185">Reference proteome</keyword>
<feature type="region of interest" description="Disordered" evidence="3">
    <location>
        <begin position="164"/>
        <end position="188"/>
    </location>
</feature>
<dbReference type="AlphaFoldDB" id="A0A915MKN1"/>
<proteinExistence type="predicted"/>
<feature type="domain" description="EGF-like" evidence="5">
    <location>
        <begin position="295"/>
        <end position="332"/>
    </location>
</feature>